<keyword evidence="3" id="KW-1185">Reference proteome</keyword>
<evidence type="ECO:0000259" key="1">
    <source>
        <dbReference type="Pfam" id="PF01425"/>
    </source>
</evidence>
<dbReference type="EMBL" id="GL832961">
    <property type="protein sequence ID" value="EGD82503.1"/>
    <property type="molecule type" value="Genomic_DNA"/>
</dbReference>
<dbReference type="GeneID" id="16076326"/>
<dbReference type="GO" id="GO:0004040">
    <property type="term" value="F:amidase activity"/>
    <property type="evidence" value="ECO:0007669"/>
    <property type="project" value="TreeGrafter"/>
</dbReference>
<dbReference type="AlphaFoldDB" id="F2U4D7"/>
<dbReference type="OMA" id="PANTCEN"/>
<dbReference type="Pfam" id="PF01425">
    <property type="entry name" value="Amidase"/>
    <property type="match status" value="1"/>
</dbReference>
<dbReference type="InterPro" id="IPR023631">
    <property type="entry name" value="Amidase_dom"/>
</dbReference>
<dbReference type="eggNOG" id="KOG1212">
    <property type="taxonomic scope" value="Eukaryota"/>
</dbReference>
<gene>
    <name evidence="2" type="ORF">PTSG_03151</name>
</gene>
<dbReference type="Gene3D" id="3.90.1300.10">
    <property type="entry name" value="Amidase signature (AS) domain"/>
    <property type="match status" value="1"/>
</dbReference>
<dbReference type="STRING" id="946362.F2U4D7"/>
<organism evidence="3">
    <name type="scientific">Salpingoeca rosetta (strain ATCC 50818 / BSB-021)</name>
    <dbReference type="NCBI Taxonomy" id="946362"/>
    <lineage>
        <taxon>Eukaryota</taxon>
        <taxon>Choanoflagellata</taxon>
        <taxon>Craspedida</taxon>
        <taxon>Salpingoecidae</taxon>
        <taxon>Salpingoeca</taxon>
    </lineage>
</organism>
<dbReference type="InParanoid" id="F2U4D7"/>
<dbReference type="InterPro" id="IPR036928">
    <property type="entry name" value="AS_sf"/>
</dbReference>
<proteinExistence type="predicted"/>
<reference evidence="2" key="1">
    <citation type="submission" date="2009-08" db="EMBL/GenBank/DDBJ databases">
        <title>Annotation of Salpingoeca rosetta.</title>
        <authorList>
            <consortium name="The Broad Institute Genome Sequencing Platform"/>
            <person name="Russ C."/>
            <person name="Cuomo C."/>
            <person name="Burger G."/>
            <person name="Gray M.W."/>
            <person name="Holland P.W.H."/>
            <person name="King N."/>
            <person name="Lang F.B.F."/>
            <person name="Roger A.J."/>
            <person name="Ruiz-Trillo I."/>
            <person name="Young S.K."/>
            <person name="Zeng Q."/>
            <person name="Gargeya S."/>
            <person name="Alvarado L."/>
            <person name="Berlin A."/>
            <person name="Chapman S.B."/>
            <person name="Chen Z."/>
            <person name="Freedman E."/>
            <person name="Gellesch M."/>
            <person name="Goldberg J."/>
            <person name="Griggs A."/>
            <person name="Gujja S."/>
            <person name="Heilman E."/>
            <person name="Heiman D."/>
            <person name="Howarth C."/>
            <person name="Mehta T."/>
            <person name="Neiman D."/>
            <person name="Pearson M."/>
            <person name="Roberts A."/>
            <person name="Saif S."/>
            <person name="Shea T."/>
            <person name="Shenoy N."/>
            <person name="Sisk P."/>
            <person name="Stolte C."/>
            <person name="Sykes S."/>
            <person name="White J."/>
            <person name="Yandava C."/>
            <person name="Haas B."/>
            <person name="Nusbaum C."/>
            <person name="Birren B."/>
        </authorList>
    </citation>
    <scope>NUCLEOTIDE SEQUENCE [LARGE SCALE GENOMIC DNA]</scope>
    <source>
        <strain evidence="2">ATCC 50818</strain>
    </source>
</reference>
<evidence type="ECO:0000313" key="3">
    <source>
        <dbReference type="Proteomes" id="UP000007799"/>
    </source>
</evidence>
<dbReference type="GO" id="GO:0009062">
    <property type="term" value="P:fatty acid catabolic process"/>
    <property type="evidence" value="ECO:0007669"/>
    <property type="project" value="TreeGrafter"/>
</dbReference>
<dbReference type="SUPFAM" id="SSF75304">
    <property type="entry name" value="Amidase signature (AS) enzymes"/>
    <property type="match status" value="1"/>
</dbReference>
<name>F2U4D7_SALR5</name>
<dbReference type="GO" id="GO:0017064">
    <property type="term" value="F:fatty acid amide hydrolase activity"/>
    <property type="evidence" value="ECO:0007669"/>
    <property type="project" value="TreeGrafter"/>
</dbReference>
<sequence length="244" mass="27220">MFVKPTPACLRAVEVAKRALESRGHELVEIEAPNIRTLALLYYAIVSGDGGDTVLKELENQDVDKRIQSLIRIVRAPQFVHSLARFLPTNKVTDVLSMTGRKTVYELWQHHLAAKEERAAFLRRWESARLDALVCVSSVMPAGRQGTCSELTPTVWPTFIFNLLNMPAGVVPVTHVTMDDDSKLNHYRRRDMLDTKIIKSCLGSEGLPVTAQVVALPYQGEKCLRVMKEIETVVGVSGPVEPPF</sequence>
<dbReference type="PANTHER" id="PTHR45847">
    <property type="entry name" value="FATTY ACID AMIDE HYDROLASE"/>
    <property type="match status" value="1"/>
</dbReference>
<protein>
    <recommendedName>
        <fullName evidence="1">Amidase domain-containing protein</fullName>
    </recommendedName>
</protein>
<dbReference type="InterPro" id="IPR052096">
    <property type="entry name" value="Endocannabinoid_amidase"/>
</dbReference>
<dbReference type="KEGG" id="sre:PTSG_03151"/>
<feature type="domain" description="Amidase" evidence="1">
    <location>
        <begin position="4"/>
        <end position="224"/>
    </location>
</feature>
<dbReference type="PANTHER" id="PTHR45847:SF6">
    <property type="entry name" value="FATTY ACID AMIDE HYDROLASE"/>
    <property type="match status" value="1"/>
</dbReference>
<dbReference type="OrthoDB" id="6428749at2759"/>
<evidence type="ECO:0000313" key="2">
    <source>
        <dbReference type="EMBL" id="EGD82503.1"/>
    </source>
</evidence>
<dbReference type="RefSeq" id="XP_004995739.1">
    <property type="nucleotide sequence ID" value="XM_004995682.1"/>
</dbReference>
<dbReference type="Proteomes" id="UP000007799">
    <property type="component" value="Unassembled WGS sequence"/>
</dbReference>
<accession>F2U4D7</accession>